<organism evidence="2 3">
    <name type="scientific">Paraburkholderia solitsugae</name>
    <dbReference type="NCBI Taxonomy" id="2675748"/>
    <lineage>
        <taxon>Bacteria</taxon>
        <taxon>Pseudomonadati</taxon>
        <taxon>Pseudomonadota</taxon>
        <taxon>Betaproteobacteria</taxon>
        <taxon>Burkholderiales</taxon>
        <taxon>Burkholderiaceae</taxon>
        <taxon>Paraburkholderia</taxon>
    </lineage>
</organism>
<gene>
    <name evidence="2" type="ORF">GNZ12_19715</name>
</gene>
<evidence type="ECO:0000313" key="2">
    <source>
        <dbReference type="EMBL" id="NPT43495.1"/>
    </source>
</evidence>
<reference evidence="2 3" key="1">
    <citation type="submission" date="2019-11" db="EMBL/GenBank/DDBJ databases">
        <title>Metabolism of dissolved organic matter in forest soils.</title>
        <authorList>
            <person name="Cyle K.T."/>
            <person name="Wilhelm R.C."/>
            <person name="Martinez C.E."/>
        </authorList>
    </citation>
    <scope>NUCLEOTIDE SEQUENCE [LARGE SCALE GENOMIC DNA]</scope>
    <source>
        <strain evidence="2 3">1N</strain>
    </source>
</reference>
<proteinExistence type="predicted"/>
<feature type="compositionally biased region" description="Basic and acidic residues" evidence="1">
    <location>
        <begin position="1"/>
        <end position="12"/>
    </location>
</feature>
<feature type="region of interest" description="Disordered" evidence="1">
    <location>
        <begin position="1"/>
        <end position="41"/>
    </location>
</feature>
<comment type="caution">
    <text evidence="2">The sequence shown here is derived from an EMBL/GenBank/DDBJ whole genome shotgun (WGS) entry which is preliminary data.</text>
</comment>
<sequence length="117" mass="12694">MNDVRAEGESARIRNRTGGQYGLRGTVEIGGKRSNRPHATQSNVIAPIGPKVATSGIQSWNGTRVTYHHSFGVERKDAVVSAIDTKMLPIRTDAHAARIDDARVVAERTNESTVEAE</sequence>
<dbReference type="Proteomes" id="UP000652198">
    <property type="component" value="Unassembled WGS sequence"/>
</dbReference>
<dbReference type="RefSeq" id="WP_172312769.1">
    <property type="nucleotide sequence ID" value="NZ_WOEY01000079.1"/>
</dbReference>
<dbReference type="EMBL" id="WOEY01000079">
    <property type="protein sequence ID" value="NPT43495.1"/>
    <property type="molecule type" value="Genomic_DNA"/>
</dbReference>
<accession>A0ABX2BU20</accession>
<protein>
    <submittedName>
        <fullName evidence="2">Uncharacterized protein</fullName>
    </submittedName>
</protein>
<evidence type="ECO:0000256" key="1">
    <source>
        <dbReference type="SAM" id="MobiDB-lite"/>
    </source>
</evidence>
<evidence type="ECO:0000313" key="3">
    <source>
        <dbReference type="Proteomes" id="UP000652198"/>
    </source>
</evidence>
<keyword evidence="3" id="KW-1185">Reference proteome</keyword>
<name>A0ABX2BU20_9BURK</name>